<keyword evidence="3" id="KW-0539">Nucleus</keyword>
<comment type="similarity">
    <text evidence="2">Belongs to the PAF1 family.</text>
</comment>
<dbReference type="EMBL" id="JAVRRF010000013">
    <property type="protein sequence ID" value="KAK5059234.1"/>
    <property type="molecule type" value="Genomic_DNA"/>
</dbReference>
<evidence type="ECO:0000313" key="5">
    <source>
        <dbReference type="EMBL" id="KAK5059234.1"/>
    </source>
</evidence>
<protein>
    <recommendedName>
        <fullName evidence="7">Paf1 complex protein</fullName>
    </recommendedName>
</protein>
<evidence type="ECO:0000256" key="2">
    <source>
        <dbReference type="ARBA" id="ARBA00007560"/>
    </source>
</evidence>
<sequence length="541" mass="60049">MASSSDAKGFKQDMVVSIRYRNDLPPPPMPPKFLDIDTGGLAQYLTTGYASGLAKREEPNIEVDAEGGMPIDMVGVPGYFLGDESAIMAPEIQPVLDPADHALMLSIDQLKSQGAKNNVSFLRKTQYMTAAQMARANDPLLRTNARVRKTSESKAAGAPIARDDKENIKRHIQKGFDLAYPDSIAYNPPEAQANPITPQEREAWRNPVHPDNPRLKPVEFYPIIPDLEAVTDMQGNWQALKFEKPPLPPYRGRRDDRIDVALLMAAQNTAELSKYQAKKKAFEEHPDLYEDPGAEPYSWSLNIPKQPDSASRYRKILNDANPNKDDPALYAPLLEESADGSQRLPYERVRVFPSATQNPVDPHRVMAISLASGDKLSSHSRLRKQGSAAYYYPILDRVRVKADRNAVEKPRSQTVPEDGFGADLPDQLMIMFAEPEPSTIMLRNQFRGEYDAAFAGEWSEIVRNAEAAAEEERANEIVDEQGTLHEGAQDVSMAEVEGAEDAEVAMNGVAHKDRDDDRNTPPPPANGADADAEEDEDMRDD</sequence>
<name>A0ABR0J920_9EURO</name>
<evidence type="ECO:0000256" key="3">
    <source>
        <dbReference type="ARBA" id="ARBA00023242"/>
    </source>
</evidence>
<reference evidence="5 6" key="1">
    <citation type="submission" date="2023-08" db="EMBL/GenBank/DDBJ databases">
        <title>Black Yeasts Isolated from many extreme environments.</title>
        <authorList>
            <person name="Coleine C."/>
            <person name="Stajich J.E."/>
            <person name="Selbmann L."/>
        </authorList>
    </citation>
    <scope>NUCLEOTIDE SEQUENCE [LARGE SCALE GENOMIC DNA]</scope>
    <source>
        <strain evidence="5 6">CCFEE 6328</strain>
    </source>
</reference>
<accession>A0ABR0J920</accession>
<organism evidence="5 6">
    <name type="scientific">Exophiala sideris</name>
    <dbReference type="NCBI Taxonomy" id="1016849"/>
    <lineage>
        <taxon>Eukaryota</taxon>
        <taxon>Fungi</taxon>
        <taxon>Dikarya</taxon>
        <taxon>Ascomycota</taxon>
        <taxon>Pezizomycotina</taxon>
        <taxon>Eurotiomycetes</taxon>
        <taxon>Chaetothyriomycetidae</taxon>
        <taxon>Chaetothyriales</taxon>
        <taxon>Herpotrichiellaceae</taxon>
        <taxon>Exophiala</taxon>
    </lineage>
</organism>
<evidence type="ECO:0000313" key="6">
    <source>
        <dbReference type="Proteomes" id="UP001345691"/>
    </source>
</evidence>
<proteinExistence type="inferred from homology"/>
<dbReference type="Pfam" id="PF03985">
    <property type="entry name" value="Paf1"/>
    <property type="match status" value="1"/>
</dbReference>
<feature type="compositionally biased region" description="Basic and acidic residues" evidence="4">
    <location>
        <begin position="510"/>
        <end position="519"/>
    </location>
</feature>
<dbReference type="Proteomes" id="UP001345691">
    <property type="component" value="Unassembled WGS sequence"/>
</dbReference>
<gene>
    <name evidence="5" type="ORF">LTR69_006524</name>
</gene>
<evidence type="ECO:0000256" key="1">
    <source>
        <dbReference type="ARBA" id="ARBA00004123"/>
    </source>
</evidence>
<dbReference type="PANTHER" id="PTHR23188">
    <property type="entry name" value="RNA POLYMERASE II-ASSOCIATED FACTOR 1 HOMOLOG"/>
    <property type="match status" value="1"/>
</dbReference>
<feature type="compositionally biased region" description="Acidic residues" evidence="4">
    <location>
        <begin position="530"/>
        <end position="541"/>
    </location>
</feature>
<evidence type="ECO:0008006" key="7">
    <source>
        <dbReference type="Google" id="ProtNLM"/>
    </source>
</evidence>
<dbReference type="InterPro" id="IPR007133">
    <property type="entry name" value="RNA_pol_II-assoc_Paf1"/>
</dbReference>
<comment type="subcellular location">
    <subcellularLocation>
        <location evidence="1">Nucleus</location>
    </subcellularLocation>
</comment>
<evidence type="ECO:0000256" key="4">
    <source>
        <dbReference type="SAM" id="MobiDB-lite"/>
    </source>
</evidence>
<dbReference type="PANTHER" id="PTHR23188:SF12">
    <property type="entry name" value="RNA POLYMERASE II-ASSOCIATED FACTOR 1 HOMOLOG"/>
    <property type="match status" value="1"/>
</dbReference>
<comment type="caution">
    <text evidence="5">The sequence shown here is derived from an EMBL/GenBank/DDBJ whole genome shotgun (WGS) entry which is preliminary data.</text>
</comment>
<feature type="region of interest" description="Disordered" evidence="4">
    <location>
        <begin position="479"/>
        <end position="541"/>
    </location>
</feature>
<keyword evidence="6" id="KW-1185">Reference proteome</keyword>